<dbReference type="Gene3D" id="3.90.1640.10">
    <property type="entry name" value="inorganic pyrophosphatase (n-terminal core)"/>
    <property type="match status" value="1"/>
</dbReference>
<sequence>MQIQAENFRLFSNLINQSNEIMILVGKDGSTDALAAALYFENLLSSLIKNVQVVTKSQLPEGLGHLANKISKKIEPSKLIVSFNWHKNEIDKVSYQLDGEKFNFIVNPRTNKIPKEEVKIFHQGKEADLVITLGVPSLVGLDSYEREFIQNRTIVNIDNSSENQMFGRLNIVNEEADSICSLVVTLTEKNRLAPSPEAADLLLFGIRKVTNNFTEVRDSATFEAAAFCTKAKKGQINYQEKKQPDVKARVPSDWLSPKVFRSKHQAS</sequence>
<name>A0A1G1WDY2_9BACT</name>
<evidence type="ECO:0008006" key="3">
    <source>
        <dbReference type="Google" id="ProtNLM"/>
    </source>
</evidence>
<comment type="caution">
    <text evidence="1">The sequence shown here is derived from an EMBL/GenBank/DDBJ whole genome shotgun (WGS) entry which is preliminary data.</text>
</comment>
<protein>
    <recommendedName>
        <fullName evidence="3">DDH domain-containing protein</fullName>
    </recommendedName>
</protein>
<proteinExistence type="predicted"/>
<dbReference type="Proteomes" id="UP000176389">
    <property type="component" value="Unassembled WGS sequence"/>
</dbReference>
<dbReference type="InterPro" id="IPR051319">
    <property type="entry name" value="Oligoribo/pAp-PDE_c-di-AMP_PDE"/>
</dbReference>
<dbReference type="SUPFAM" id="SSF64182">
    <property type="entry name" value="DHH phosphoesterases"/>
    <property type="match status" value="1"/>
</dbReference>
<dbReference type="PANTHER" id="PTHR47618">
    <property type="entry name" value="BIFUNCTIONAL OLIGORIBONUCLEASE AND PAP PHOSPHATASE NRNA"/>
    <property type="match status" value="1"/>
</dbReference>
<organism evidence="1 2">
    <name type="scientific">Candidatus Woykebacteria bacterium RBG_16_43_9</name>
    <dbReference type="NCBI Taxonomy" id="1802596"/>
    <lineage>
        <taxon>Bacteria</taxon>
        <taxon>Candidatus Woykeibacteriota</taxon>
    </lineage>
</organism>
<dbReference type="AlphaFoldDB" id="A0A1G1WDY2"/>
<evidence type="ECO:0000313" key="2">
    <source>
        <dbReference type="Proteomes" id="UP000176389"/>
    </source>
</evidence>
<dbReference type="PANTHER" id="PTHR47618:SF1">
    <property type="entry name" value="BIFUNCTIONAL OLIGORIBONUCLEASE AND PAP PHOSPHATASE NRNA"/>
    <property type="match status" value="1"/>
</dbReference>
<accession>A0A1G1WDY2</accession>
<evidence type="ECO:0000313" key="1">
    <source>
        <dbReference type="EMBL" id="OGY25487.1"/>
    </source>
</evidence>
<dbReference type="STRING" id="1802596.A2Z11_03605"/>
<reference evidence="1 2" key="1">
    <citation type="journal article" date="2016" name="Nat. Commun.">
        <title>Thousands of microbial genomes shed light on interconnected biogeochemical processes in an aquifer system.</title>
        <authorList>
            <person name="Anantharaman K."/>
            <person name="Brown C.T."/>
            <person name="Hug L.A."/>
            <person name="Sharon I."/>
            <person name="Castelle C.J."/>
            <person name="Probst A.J."/>
            <person name="Thomas B.C."/>
            <person name="Singh A."/>
            <person name="Wilkins M.J."/>
            <person name="Karaoz U."/>
            <person name="Brodie E.L."/>
            <person name="Williams K.H."/>
            <person name="Hubbard S.S."/>
            <person name="Banfield J.F."/>
        </authorList>
    </citation>
    <scope>NUCLEOTIDE SEQUENCE [LARGE SCALE GENOMIC DNA]</scope>
</reference>
<dbReference type="InterPro" id="IPR038763">
    <property type="entry name" value="DHH_sf"/>
</dbReference>
<gene>
    <name evidence="1" type="ORF">A2Z11_03605</name>
</gene>
<dbReference type="EMBL" id="MHCS01000045">
    <property type="protein sequence ID" value="OGY25487.1"/>
    <property type="molecule type" value="Genomic_DNA"/>
</dbReference>